<organism evidence="5 6">
    <name type="scientific">Scleroderma citrinum Foug A</name>
    <dbReference type="NCBI Taxonomy" id="1036808"/>
    <lineage>
        <taxon>Eukaryota</taxon>
        <taxon>Fungi</taxon>
        <taxon>Dikarya</taxon>
        <taxon>Basidiomycota</taxon>
        <taxon>Agaricomycotina</taxon>
        <taxon>Agaricomycetes</taxon>
        <taxon>Agaricomycetidae</taxon>
        <taxon>Boletales</taxon>
        <taxon>Sclerodermatineae</taxon>
        <taxon>Sclerodermataceae</taxon>
        <taxon>Scleroderma</taxon>
    </lineage>
</organism>
<feature type="domain" description="CCHC-type" evidence="4">
    <location>
        <begin position="446"/>
        <end position="461"/>
    </location>
</feature>
<reference evidence="6" key="2">
    <citation type="submission" date="2015-01" db="EMBL/GenBank/DDBJ databases">
        <title>Evolutionary Origins and Diversification of the Mycorrhizal Mutualists.</title>
        <authorList>
            <consortium name="DOE Joint Genome Institute"/>
            <consortium name="Mycorrhizal Genomics Consortium"/>
            <person name="Kohler A."/>
            <person name="Kuo A."/>
            <person name="Nagy L.G."/>
            <person name="Floudas D."/>
            <person name="Copeland A."/>
            <person name="Barry K.W."/>
            <person name="Cichocki N."/>
            <person name="Veneault-Fourrey C."/>
            <person name="LaButti K."/>
            <person name="Lindquist E.A."/>
            <person name="Lipzen A."/>
            <person name="Lundell T."/>
            <person name="Morin E."/>
            <person name="Murat C."/>
            <person name="Riley R."/>
            <person name="Ohm R."/>
            <person name="Sun H."/>
            <person name="Tunlid A."/>
            <person name="Henrissat B."/>
            <person name="Grigoriev I.V."/>
            <person name="Hibbett D.S."/>
            <person name="Martin F."/>
        </authorList>
    </citation>
    <scope>NUCLEOTIDE SEQUENCE [LARGE SCALE GENOMIC DNA]</scope>
    <source>
        <strain evidence="6">Foug A</strain>
    </source>
</reference>
<evidence type="ECO:0000256" key="1">
    <source>
        <dbReference type="ARBA" id="ARBA00022664"/>
    </source>
</evidence>
<reference evidence="5 6" key="1">
    <citation type="submission" date="2014-04" db="EMBL/GenBank/DDBJ databases">
        <authorList>
            <consortium name="DOE Joint Genome Institute"/>
            <person name="Kuo A."/>
            <person name="Kohler A."/>
            <person name="Nagy L.G."/>
            <person name="Floudas D."/>
            <person name="Copeland A."/>
            <person name="Barry K.W."/>
            <person name="Cichocki N."/>
            <person name="Veneault-Fourrey C."/>
            <person name="LaButti K."/>
            <person name="Lindquist E.A."/>
            <person name="Lipzen A."/>
            <person name="Lundell T."/>
            <person name="Morin E."/>
            <person name="Murat C."/>
            <person name="Sun H."/>
            <person name="Tunlid A."/>
            <person name="Henrissat B."/>
            <person name="Grigoriev I.V."/>
            <person name="Hibbett D.S."/>
            <person name="Martin F."/>
            <person name="Nordberg H.P."/>
            <person name="Cantor M.N."/>
            <person name="Hua S.X."/>
        </authorList>
    </citation>
    <scope>NUCLEOTIDE SEQUENCE [LARGE SCALE GENOMIC DNA]</scope>
    <source>
        <strain evidence="5 6">Foug A</strain>
    </source>
</reference>
<dbReference type="HOGENOM" id="CLU_435204_0_0_1"/>
<dbReference type="GO" id="GO:0008270">
    <property type="term" value="F:zinc ion binding"/>
    <property type="evidence" value="ECO:0007669"/>
    <property type="project" value="UniProtKB-KW"/>
</dbReference>
<dbReference type="PROSITE" id="PS50158">
    <property type="entry name" value="ZF_CCHC"/>
    <property type="match status" value="1"/>
</dbReference>
<evidence type="ECO:0000313" key="5">
    <source>
        <dbReference type="EMBL" id="KIM51436.1"/>
    </source>
</evidence>
<feature type="non-terminal residue" evidence="5">
    <location>
        <position position="629"/>
    </location>
</feature>
<evidence type="ECO:0000256" key="3">
    <source>
        <dbReference type="SAM" id="MobiDB-lite"/>
    </source>
</evidence>
<dbReference type="SMART" id="SM00343">
    <property type="entry name" value="ZnF_C2HC"/>
    <property type="match status" value="1"/>
</dbReference>
<evidence type="ECO:0000259" key="4">
    <source>
        <dbReference type="PROSITE" id="PS50158"/>
    </source>
</evidence>
<dbReference type="GO" id="GO:0006397">
    <property type="term" value="P:mRNA processing"/>
    <property type="evidence" value="ECO:0007669"/>
    <property type="project" value="UniProtKB-KW"/>
</dbReference>
<dbReference type="InterPro" id="IPR036875">
    <property type="entry name" value="Znf_CCHC_sf"/>
</dbReference>
<sequence>MSDGRGLSGYMTVRLITVRSAVIDLTPSFRIEGTPLTDQRLEQIFLSRTFGGTRQTLDGLGGGVRPQPDRQERGYGQCMEHERRSPALRGFHVSNRPGSIVSLLDLPAFVYHASLPVNPTISGHIYYPPVHKEERQRIADVLERPFLHDDEVALLERFWARDLQLELERLTSIHHRVLYDLYFKCPLIPPIPDYIPPPPPPYSRPMANWDNIILQLANGQQALHNTLQQYIAMQAAGGAARPKKIVPAPKLYDGSPQKFHEWWSKTKAAAVFLCLEGPRAGHYAQVRLDECMANGTWPTWANLQTEIENFFLPGNNQEWARSQLLCLRQGPRQRIDDFLAQFQALKVQSACPNEYAKDLLERAVQQKVLEQVYMRGLPRETWEQVIGAVRTVGRAQELFLINMASPTRYFGTNNHLTSSSTPSGSGAPMDIGAANTRPQCGKGVQCYNCQGFGHISRECSQPRRARQQGPQQGRAMQPRVDPDNDDERVKAVRESDDKMGIIALESELDTAIRMLDYRLSLTTDNIARTIYTYRISLLRGKIAKIHKKLVTPVPSPLSVSPNKYASLVVEDVGTQYTMDCADTTASFVSPSVTVPSTGVPRSGPAPDVKRGVLNSRVLINGQKFPSLAS</sequence>
<dbReference type="SUPFAM" id="SSF57756">
    <property type="entry name" value="Retrovirus zinc finger-like domains"/>
    <property type="match status" value="1"/>
</dbReference>
<dbReference type="InParanoid" id="A0A0C3D5Q1"/>
<dbReference type="OrthoDB" id="2686736at2759"/>
<keyword evidence="1" id="KW-0507">mRNA processing</keyword>
<keyword evidence="6" id="KW-1185">Reference proteome</keyword>
<dbReference type="AlphaFoldDB" id="A0A0C3D5Q1"/>
<dbReference type="STRING" id="1036808.A0A0C3D5Q1"/>
<dbReference type="Pfam" id="PF00098">
    <property type="entry name" value="zf-CCHC"/>
    <property type="match status" value="1"/>
</dbReference>
<dbReference type="Gene3D" id="4.10.60.10">
    <property type="entry name" value="Zinc finger, CCHC-type"/>
    <property type="match status" value="1"/>
</dbReference>
<name>A0A0C3D5Q1_9AGAM</name>
<dbReference type="EMBL" id="KN822258">
    <property type="protein sequence ID" value="KIM51436.1"/>
    <property type="molecule type" value="Genomic_DNA"/>
</dbReference>
<feature type="region of interest" description="Disordered" evidence="3">
    <location>
        <begin position="460"/>
        <end position="486"/>
    </location>
</feature>
<dbReference type="InterPro" id="IPR001878">
    <property type="entry name" value="Znf_CCHC"/>
</dbReference>
<protein>
    <recommendedName>
        <fullName evidence="4">CCHC-type domain-containing protein</fullName>
    </recommendedName>
</protein>
<evidence type="ECO:0000256" key="2">
    <source>
        <dbReference type="PROSITE-ProRule" id="PRU00047"/>
    </source>
</evidence>
<dbReference type="Proteomes" id="UP000053989">
    <property type="component" value="Unassembled WGS sequence"/>
</dbReference>
<accession>A0A0C3D5Q1</accession>
<evidence type="ECO:0000313" key="6">
    <source>
        <dbReference type="Proteomes" id="UP000053989"/>
    </source>
</evidence>
<keyword evidence="2" id="KW-0862">Zinc</keyword>
<dbReference type="GO" id="GO:0003676">
    <property type="term" value="F:nucleic acid binding"/>
    <property type="evidence" value="ECO:0007669"/>
    <property type="project" value="InterPro"/>
</dbReference>
<keyword evidence="2" id="KW-0863">Zinc-finger</keyword>
<keyword evidence="2" id="KW-0479">Metal-binding</keyword>
<gene>
    <name evidence="5" type="ORF">SCLCIDRAFT_33450</name>
</gene>
<feature type="compositionally biased region" description="Low complexity" evidence="3">
    <location>
        <begin position="467"/>
        <end position="479"/>
    </location>
</feature>
<proteinExistence type="predicted"/>